<keyword evidence="1" id="KW-0732">Signal</keyword>
<comment type="caution">
    <text evidence="2">The sequence shown here is derived from an EMBL/GenBank/DDBJ whole genome shotgun (WGS) entry which is preliminary data.</text>
</comment>
<dbReference type="Proteomes" id="UP000295680">
    <property type="component" value="Unassembled WGS sequence"/>
</dbReference>
<reference evidence="2 3" key="1">
    <citation type="submission" date="2019-03" db="EMBL/GenBank/DDBJ databases">
        <title>Genomic Encyclopedia of Type Strains, Phase IV (KMG-IV): sequencing the most valuable type-strain genomes for metagenomic binning, comparative biology and taxonomic classification.</title>
        <authorList>
            <person name="Goeker M."/>
        </authorList>
    </citation>
    <scope>NUCLEOTIDE SEQUENCE [LARGE SCALE GENOMIC DNA]</scope>
    <source>
        <strain evidence="2 3">DSM 45934</strain>
    </source>
</reference>
<evidence type="ECO:0008006" key="4">
    <source>
        <dbReference type="Google" id="ProtNLM"/>
    </source>
</evidence>
<feature type="signal peptide" evidence="1">
    <location>
        <begin position="1"/>
        <end position="29"/>
    </location>
</feature>
<proteinExistence type="predicted"/>
<dbReference type="AlphaFoldDB" id="A0A4R2IMX6"/>
<dbReference type="RefSeq" id="WP_132126085.1">
    <property type="nucleotide sequence ID" value="NZ_SLWS01000020.1"/>
</dbReference>
<keyword evidence="3" id="KW-1185">Reference proteome</keyword>
<accession>A0A4R2IMX6</accession>
<evidence type="ECO:0000313" key="2">
    <source>
        <dbReference type="EMBL" id="TCO45892.1"/>
    </source>
</evidence>
<sequence length="330" mass="33835">MLTRKRKAGLAGGAVLLAATLGAGGVAQAGQPGPTRPAAPVAGDVDLYLVRGGAELVPGAAVDRAMTVFNRGRDMTGNVELFYTTPFFVNIDKSKPLPAGCVMRYVNKDYYVPEVVKCTLPPLAHDARHEVSLPLVVLAGAPTTATYGAAIARPAAPDKDPERNITDNIATPGGVIATPAAPGTAKKETAGARVATQVTSGVLVDDKPSEQVYRISNLGDQAARGVRLVSVTPLYVNTSTAGSLPDGCTLQLKDPDPAVPEIADCAIGTIEPGQSRELRIPVKAVPGGPDTLKLGAVVTAVKPIGRQDGNIENANVNTVASGNAVSVGRL</sequence>
<dbReference type="OrthoDB" id="3692503at2"/>
<protein>
    <recommendedName>
        <fullName evidence="4">Repeat protein (TIGR01451 family)</fullName>
    </recommendedName>
</protein>
<organism evidence="2 3">
    <name type="scientific">Actinocrispum wychmicini</name>
    <dbReference type="NCBI Taxonomy" id="1213861"/>
    <lineage>
        <taxon>Bacteria</taxon>
        <taxon>Bacillati</taxon>
        <taxon>Actinomycetota</taxon>
        <taxon>Actinomycetes</taxon>
        <taxon>Pseudonocardiales</taxon>
        <taxon>Pseudonocardiaceae</taxon>
        <taxon>Actinocrispum</taxon>
    </lineage>
</organism>
<evidence type="ECO:0000256" key="1">
    <source>
        <dbReference type="SAM" id="SignalP"/>
    </source>
</evidence>
<evidence type="ECO:0000313" key="3">
    <source>
        <dbReference type="Proteomes" id="UP000295680"/>
    </source>
</evidence>
<dbReference type="EMBL" id="SLWS01000020">
    <property type="protein sequence ID" value="TCO45892.1"/>
    <property type="molecule type" value="Genomic_DNA"/>
</dbReference>
<gene>
    <name evidence="2" type="ORF">EV192_12078</name>
</gene>
<name>A0A4R2IMX6_9PSEU</name>
<feature type="chain" id="PRO_5020210467" description="Repeat protein (TIGR01451 family)" evidence="1">
    <location>
        <begin position="30"/>
        <end position="330"/>
    </location>
</feature>